<feature type="transmembrane region" description="Helical" evidence="5">
    <location>
        <begin position="321"/>
        <end position="344"/>
    </location>
</feature>
<dbReference type="Proteomes" id="UP000295122">
    <property type="component" value="Unassembled WGS sequence"/>
</dbReference>
<evidence type="ECO:0000256" key="1">
    <source>
        <dbReference type="ARBA" id="ARBA00022692"/>
    </source>
</evidence>
<reference evidence="7 8" key="1">
    <citation type="submission" date="2019-03" db="EMBL/GenBank/DDBJ databases">
        <title>Genomic Encyclopedia of Type Strains, Phase IV (KMG-IV): sequencing the most valuable type-strain genomes for metagenomic binning, comparative biology and taxonomic classification.</title>
        <authorList>
            <person name="Goeker M."/>
        </authorList>
    </citation>
    <scope>NUCLEOTIDE SEQUENCE [LARGE SCALE GENOMIC DNA]</scope>
    <source>
        <strain evidence="7 8">DSM 25903</strain>
    </source>
</reference>
<feature type="transmembrane region" description="Helical" evidence="5">
    <location>
        <begin position="296"/>
        <end position="315"/>
    </location>
</feature>
<feature type="transmembrane region" description="Helical" evidence="5">
    <location>
        <begin position="170"/>
        <end position="189"/>
    </location>
</feature>
<evidence type="ECO:0000259" key="6">
    <source>
        <dbReference type="PROSITE" id="PS50850"/>
    </source>
</evidence>
<dbReference type="PROSITE" id="PS50850">
    <property type="entry name" value="MFS"/>
    <property type="match status" value="1"/>
</dbReference>
<organism evidence="7 8">
    <name type="scientific">Enterovirga rhinocerotis</name>
    <dbReference type="NCBI Taxonomy" id="1339210"/>
    <lineage>
        <taxon>Bacteria</taxon>
        <taxon>Pseudomonadati</taxon>
        <taxon>Pseudomonadota</taxon>
        <taxon>Alphaproteobacteria</taxon>
        <taxon>Hyphomicrobiales</taxon>
        <taxon>Methylobacteriaceae</taxon>
        <taxon>Enterovirga</taxon>
    </lineage>
</organism>
<dbReference type="PANTHER" id="PTHR11360">
    <property type="entry name" value="MONOCARBOXYLATE TRANSPORTER"/>
    <property type="match status" value="1"/>
</dbReference>
<feature type="transmembrane region" description="Helical" evidence="5">
    <location>
        <begin position="382"/>
        <end position="404"/>
    </location>
</feature>
<keyword evidence="3 5" id="KW-0472">Membrane</keyword>
<dbReference type="EMBL" id="SNZR01000013">
    <property type="protein sequence ID" value="TDR89676.1"/>
    <property type="molecule type" value="Genomic_DNA"/>
</dbReference>
<dbReference type="RefSeq" id="WP_166652444.1">
    <property type="nucleotide sequence ID" value="NZ_SNZR01000013.1"/>
</dbReference>
<dbReference type="InterPro" id="IPR011701">
    <property type="entry name" value="MFS"/>
</dbReference>
<evidence type="ECO:0000256" key="5">
    <source>
        <dbReference type="SAM" id="Phobius"/>
    </source>
</evidence>
<feature type="transmembrane region" description="Helical" evidence="5">
    <location>
        <begin position="104"/>
        <end position="124"/>
    </location>
</feature>
<evidence type="ECO:0000313" key="8">
    <source>
        <dbReference type="Proteomes" id="UP000295122"/>
    </source>
</evidence>
<protein>
    <submittedName>
        <fullName evidence="7">Cyanate permease</fullName>
    </submittedName>
</protein>
<feature type="transmembrane region" description="Helical" evidence="5">
    <location>
        <begin position="12"/>
        <end position="39"/>
    </location>
</feature>
<evidence type="ECO:0000256" key="2">
    <source>
        <dbReference type="ARBA" id="ARBA00022989"/>
    </source>
</evidence>
<feature type="transmembrane region" description="Helical" evidence="5">
    <location>
        <begin position="136"/>
        <end position="158"/>
    </location>
</feature>
<dbReference type="SUPFAM" id="SSF103473">
    <property type="entry name" value="MFS general substrate transporter"/>
    <property type="match status" value="1"/>
</dbReference>
<feature type="domain" description="Major facilitator superfamily (MFS) profile" evidence="6">
    <location>
        <begin position="12"/>
        <end position="410"/>
    </location>
</feature>
<dbReference type="InterPro" id="IPR020846">
    <property type="entry name" value="MFS_dom"/>
</dbReference>
<evidence type="ECO:0000256" key="3">
    <source>
        <dbReference type="ARBA" id="ARBA00023136"/>
    </source>
</evidence>
<dbReference type="Gene3D" id="1.20.1250.20">
    <property type="entry name" value="MFS general substrate transporter like domains"/>
    <property type="match status" value="1"/>
</dbReference>
<dbReference type="InterPro" id="IPR036259">
    <property type="entry name" value="MFS_trans_sf"/>
</dbReference>
<sequence length="411" mass="42652">MGHGHAGRTGWPAVVACFSMALFAWGFGFYGQGVFLAALQRIHGWPASLVSGAITLHYVVGALFLAFVPEAQNRLGRRAAIVIGIGVMAGSVALLPLVTTIPQLFVVQVAMAAGWALTGSTAIANVLGPWFDRRRGLAISIALNGASVAGFTVTPLLIKAIDSHGFAHGTWLAAAVSALLAATLVVVLVRPPSASWLDAERSRPADPSSPRRRDPGPLPAPLRRREVFASRRYWLITLPFGFGLLAQVGFLVHQVAFLLPTLGVDGTGFAIALTTGGALVGRVAMAAFVDRLDRRSVAAASFALQAAALGAMLIWPAAPVLYGGCFLIGLALGNANVLPALIVLDEFAAGSFGVVVGLVTAFNQFLYAFGPLTLGILRDATGGYAVPVIACMILMTGAAILVLAGRPTTRG</sequence>
<feature type="transmembrane region" description="Helical" evidence="5">
    <location>
        <begin position="351"/>
        <end position="370"/>
    </location>
</feature>
<proteinExistence type="predicted"/>
<name>A0A4R7BZY4_9HYPH</name>
<comment type="caution">
    <text evidence="7">The sequence shown here is derived from an EMBL/GenBank/DDBJ whole genome shotgun (WGS) entry which is preliminary data.</text>
</comment>
<dbReference type="Pfam" id="PF07690">
    <property type="entry name" value="MFS_1"/>
    <property type="match status" value="1"/>
</dbReference>
<feature type="region of interest" description="Disordered" evidence="4">
    <location>
        <begin position="198"/>
        <end position="218"/>
    </location>
</feature>
<dbReference type="InterPro" id="IPR050327">
    <property type="entry name" value="Proton-linked_MCT"/>
</dbReference>
<feature type="compositionally biased region" description="Basic and acidic residues" evidence="4">
    <location>
        <begin position="198"/>
        <end position="215"/>
    </location>
</feature>
<feature type="transmembrane region" description="Helical" evidence="5">
    <location>
        <begin position="269"/>
        <end position="289"/>
    </location>
</feature>
<keyword evidence="2 5" id="KW-1133">Transmembrane helix</keyword>
<dbReference type="GO" id="GO:0022857">
    <property type="term" value="F:transmembrane transporter activity"/>
    <property type="evidence" value="ECO:0007669"/>
    <property type="project" value="InterPro"/>
</dbReference>
<feature type="transmembrane region" description="Helical" evidence="5">
    <location>
        <begin position="233"/>
        <end position="257"/>
    </location>
</feature>
<accession>A0A4R7BZY4</accession>
<feature type="transmembrane region" description="Helical" evidence="5">
    <location>
        <begin position="45"/>
        <end position="67"/>
    </location>
</feature>
<dbReference type="PANTHER" id="PTHR11360:SF290">
    <property type="entry name" value="MONOCARBOXYLATE MFS PERMEASE"/>
    <property type="match status" value="1"/>
</dbReference>
<evidence type="ECO:0000313" key="7">
    <source>
        <dbReference type="EMBL" id="TDR89676.1"/>
    </source>
</evidence>
<keyword evidence="8" id="KW-1185">Reference proteome</keyword>
<keyword evidence="1 5" id="KW-0812">Transmembrane</keyword>
<feature type="transmembrane region" description="Helical" evidence="5">
    <location>
        <begin position="79"/>
        <end position="98"/>
    </location>
</feature>
<dbReference type="AlphaFoldDB" id="A0A4R7BZY4"/>
<evidence type="ECO:0000256" key="4">
    <source>
        <dbReference type="SAM" id="MobiDB-lite"/>
    </source>
</evidence>
<gene>
    <name evidence="7" type="ORF">EV668_2511</name>
</gene>